<keyword evidence="2" id="KW-1133">Transmembrane helix</keyword>
<feature type="transmembrane region" description="Helical" evidence="2">
    <location>
        <begin position="229"/>
        <end position="251"/>
    </location>
</feature>
<evidence type="ECO:0000256" key="2">
    <source>
        <dbReference type="SAM" id="Phobius"/>
    </source>
</evidence>
<reference evidence="3 4" key="1">
    <citation type="submission" date="2020-06" db="EMBL/GenBank/DDBJ databases">
        <title>Genome mining for natural products.</title>
        <authorList>
            <person name="Zhang B."/>
            <person name="Shi J."/>
            <person name="Ge H."/>
        </authorList>
    </citation>
    <scope>NUCLEOTIDE SEQUENCE [LARGE SCALE GENOMIC DNA]</scope>
    <source>
        <strain evidence="3 4">NA00687</strain>
    </source>
</reference>
<keyword evidence="2" id="KW-0812">Transmembrane</keyword>
<keyword evidence="2" id="KW-0472">Membrane</keyword>
<dbReference type="EMBL" id="CP054929">
    <property type="protein sequence ID" value="QKW48832.1"/>
    <property type="molecule type" value="Genomic_DNA"/>
</dbReference>
<keyword evidence="4" id="KW-1185">Reference proteome</keyword>
<protein>
    <recommendedName>
        <fullName evidence="5">Hydrolytic protein</fullName>
    </recommendedName>
</protein>
<proteinExistence type="predicted"/>
<evidence type="ECO:0000313" key="4">
    <source>
        <dbReference type="Proteomes" id="UP000509303"/>
    </source>
</evidence>
<organism evidence="3 4">
    <name type="scientific">Streptomyces buecherae</name>
    <dbReference type="NCBI Taxonomy" id="2763006"/>
    <lineage>
        <taxon>Bacteria</taxon>
        <taxon>Bacillati</taxon>
        <taxon>Actinomycetota</taxon>
        <taxon>Actinomycetes</taxon>
        <taxon>Kitasatosporales</taxon>
        <taxon>Streptomycetaceae</taxon>
        <taxon>Streptomyces</taxon>
    </lineage>
</organism>
<evidence type="ECO:0008006" key="5">
    <source>
        <dbReference type="Google" id="ProtNLM"/>
    </source>
</evidence>
<feature type="compositionally biased region" description="Basic and acidic residues" evidence="1">
    <location>
        <begin position="274"/>
        <end position="283"/>
    </location>
</feature>
<feature type="region of interest" description="Disordered" evidence="1">
    <location>
        <begin position="1"/>
        <end position="23"/>
    </location>
</feature>
<evidence type="ECO:0000313" key="3">
    <source>
        <dbReference type="EMBL" id="QKW48832.1"/>
    </source>
</evidence>
<evidence type="ECO:0000256" key="1">
    <source>
        <dbReference type="SAM" id="MobiDB-lite"/>
    </source>
</evidence>
<sequence length="479" mass="48923">MSVSASLDDSPVSVQPGGEADLPVQVLNSGTTVEEFRFEVVGPCAAWVTVEPAALSLYPGASGTATLLLRPPRSSRISAGPTPLGLRVIPTNDTAHTQVPERTITILPFADVTAELVPRSSHSPWRGRHKLAVDNLGNTPLTLGLAIQEGTERAKVTFEPAELTIPPGQAKFAQIAVRPTNRLWRGAPVTHPFQVVAAARGAEGVDAPAPHAPVVVDGSYEQQAILPHWLPRALIVAVLLVGVLAGLWYSLLRPTVRSAAREAITPEAIESAIDEDKNGEQGDRPPGQGGDTAGATGGGANGGEANGGGANGGNTAGNTGGGGQNGGRNGGGSQGNTAGNGSGNGSGEPGEPGGPAAPKSARVQVRDAVGGSSTTRDAYTVPEGKTFALTDIVVQNPQGDAGTLTVSSQDGQILNLALENFRDSDYHFVTPIQVPAKSRISISVSCREVGKPVKAPRPSQCSESLFLGGSLIADAPAED</sequence>
<feature type="region of interest" description="Disordered" evidence="1">
    <location>
        <begin position="267"/>
        <end position="377"/>
    </location>
</feature>
<name>A0A7H8N321_9ACTN</name>
<feature type="compositionally biased region" description="Gly residues" evidence="1">
    <location>
        <begin position="287"/>
        <end position="353"/>
    </location>
</feature>
<dbReference type="RefSeq" id="WP_176160564.1">
    <property type="nucleotide sequence ID" value="NZ_CP054929.1"/>
</dbReference>
<accession>A0A7H8N321</accession>
<dbReference type="AlphaFoldDB" id="A0A7H8N321"/>
<gene>
    <name evidence="3" type="ORF">HUT08_03940</name>
</gene>
<dbReference type="Proteomes" id="UP000509303">
    <property type="component" value="Chromosome"/>
</dbReference>